<accession>A0A1G4QML2</accession>
<organism evidence="3 4">
    <name type="scientific">Asticcacaulis taihuensis</name>
    <dbReference type="NCBI Taxonomy" id="260084"/>
    <lineage>
        <taxon>Bacteria</taxon>
        <taxon>Pseudomonadati</taxon>
        <taxon>Pseudomonadota</taxon>
        <taxon>Alphaproteobacteria</taxon>
        <taxon>Caulobacterales</taxon>
        <taxon>Caulobacteraceae</taxon>
        <taxon>Asticcacaulis</taxon>
    </lineage>
</organism>
<evidence type="ECO:0000313" key="4">
    <source>
        <dbReference type="Proteomes" id="UP000199150"/>
    </source>
</evidence>
<evidence type="ECO:0000313" key="3">
    <source>
        <dbReference type="EMBL" id="SCW45883.1"/>
    </source>
</evidence>
<keyword evidence="1" id="KW-1133">Transmembrane helix</keyword>
<gene>
    <name evidence="3" type="ORF">SAMN02927928_1376</name>
</gene>
<feature type="transmembrane region" description="Helical" evidence="1">
    <location>
        <begin position="6"/>
        <end position="24"/>
    </location>
</feature>
<keyword evidence="1" id="KW-0472">Membrane</keyword>
<dbReference type="STRING" id="260084.SAMN02927928_1376"/>
<evidence type="ECO:0000259" key="2">
    <source>
        <dbReference type="Pfam" id="PF20072"/>
    </source>
</evidence>
<proteinExistence type="predicted"/>
<dbReference type="EMBL" id="FMTS01000001">
    <property type="protein sequence ID" value="SCW45883.1"/>
    <property type="molecule type" value="Genomic_DNA"/>
</dbReference>
<reference evidence="4" key="1">
    <citation type="submission" date="2016-10" db="EMBL/GenBank/DDBJ databases">
        <authorList>
            <person name="Varghese N."/>
            <person name="Submissions S."/>
        </authorList>
    </citation>
    <scope>NUCLEOTIDE SEQUENCE [LARGE SCALE GENOMIC DNA]</scope>
    <source>
        <strain evidence="4">CGMCC 1.3431</strain>
    </source>
</reference>
<dbReference type="Pfam" id="PF20072">
    <property type="entry name" value="DUF6468"/>
    <property type="match status" value="1"/>
</dbReference>
<protein>
    <recommendedName>
        <fullName evidence="2">DUF6468 domain-containing protein</fullName>
    </recommendedName>
</protein>
<dbReference type="OrthoDB" id="7188138at2"/>
<sequence length="247" mass="27587">MSLTNIIMDGVLMALLVAALVFGMRLDKRLKALRAAHEGFAKAVHDLDDAAIRAHASLKELRGNADESQDLLHGRILAARDVLQKLDMQVTRAERVQAELDKGLVSYEAIRSQAVTRPAANEVIRPAHHEAEAVARPRDRSAFMNEVRPDRTPYVRTGRSLLPDIEPEDESEIIDKVQMSELVVANLNEMIRTLNLPARQAASVEDDLFTRDAARDTARDFAKDAADDKTMTVEAPKGRPRQFHIKR</sequence>
<dbReference type="AlphaFoldDB" id="A0A1G4QML2"/>
<feature type="domain" description="DUF6468" evidence="2">
    <location>
        <begin position="33"/>
        <end position="102"/>
    </location>
</feature>
<evidence type="ECO:0000256" key="1">
    <source>
        <dbReference type="SAM" id="Phobius"/>
    </source>
</evidence>
<keyword evidence="4" id="KW-1185">Reference proteome</keyword>
<dbReference type="RefSeq" id="WP_090645304.1">
    <property type="nucleotide sequence ID" value="NZ_CBCRYE010000001.1"/>
</dbReference>
<keyword evidence="1" id="KW-0812">Transmembrane</keyword>
<dbReference type="InterPro" id="IPR045531">
    <property type="entry name" value="DUF6468"/>
</dbReference>
<name>A0A1G4QML2_9CAUL</name>
<dbReference type="Proteomes" id="UP000199150">
    <property type="component" value="Unassembled WGS sequence"/>
</dbReference>